<name>K0JM22_BRAPL</name>
<reference evidence="2 3" key="1">
    <citation type="journal article" date="2012" name="BMC Genomics">
        <title>Comparative genomics of Brachyspira pilosicoli strains: genome rearrangements, reductions and correlation of genetic compliment with phenotypic diversity.</title>
        <authorList>
            <person name="Mappley L.J."/>
            <person name="Black M.L."/>
            <person name="Abuoun M."/>
            <person name="Darby A.C."/>
            <person name="Woodward M.J."/>
            <person name="Parkhill J."/>
            <person name="Turner A.K."/>
            <person name="Bellgard M.I."/>
            <person name="La T."/>
            <person name="Phillips N.D."/>
            <person name="La Ragione R.M."/>
            <person name="Hampson D.J."/>
        </authorList>
    </citation>
    <scope>NUCLEOTIDE SEQUENCE [LARGE SCALE GENOMIC DNA]</scope>
    <source>
        <strain evidence="2">WesB</strain>
    </source>
</reference>
<sequence>MLKPIILFIIKFQIFIPALIIIIVNGVEIYLKNIVKLIFNEMPEYIISTSIQLLLIILFILIIKGLILFLLKIVKSQDLDETVSFTNISHVSNDMFVDVYAFMLLAIEAINIELDKILSKFPFYLLVIYLFIKIINNSCYPNYIFKIIGFNVYKLYTINGLEKILISKTKYTNDNVEKTNINVIELDEYTLIEL</sequence>
<dbReference type="AlphaFoldDB" id="K0JM22"/>
<gene>
    <name evidence="2" type="ORF">WESB_1856</name>
</gene>
<dbReference type="Proteomes" id="UP000003759">
    <property type="component" value="Chromosome"/>
</dbReference>
<evidence type="ECO:0000256" key="1">
    <source>
        <dbReference type="SAM" id="Phobius"/>
    </source>
</evidence>
<keyword evidence="1" id="KW-1133">Transmembrane helix</keyword>
<feature type="transmembrane region" description="Helical" evidence="1">
    <location>
        <begin position="118"/>
        <end position="136"/>
    </location>
</feature>
<dbReference type="KEGG" id="bpw:WESB_1856"/>
<dbReference type="HOGENOM" id="CLU_1400136_0_0_12"/>
<feature type="transmembrane region" description="Helical" evidence="1">
    <location>
        <begin position="51"/>
        <end position="74"/>
    </location>
</feature>
<evidence type="ECO:0000313" key="3">
    <source>
        <dbReference type="Proteomes" id="UP000003759"/>
    </source>
</evidence>
<evidence type="ECO:0000313" key="2">
    <source>
        <dbReference type="EMBL" id="CCG57321.1"/>
    </source>
</evidence>
<protein>
    <submittedName>
        <fullName evidence="2">Unclassified</fullName>
    </submittedName>
</protein>
<proteinExistence type="predicted"/>
<dbReference type="PATRIC" id="fig|1161918.5.peg.1368"/>
<dbReference type="EMBL" id="HE793032">
    <property type="protein sequence ID" value="CCG57321.1"/>
    <property type="molecule type" value="Genomic_DNA"/>
</dbReference>
<dbReference type="RefSeq" id="WP_014933516.1">
    <property type="nucleotide sequence ID" value="NC_018604.1"/>
</dbReference>
<keyword evidence="1" id="KW-0472">Membrane</keyword>
<feature type="transmembrane region" description="Helical" evidence="1">
    <location>
        <begin position="12"/>
        <end position="31"/>
    </location>
</feature>
<keyword evidence="1" id="KW-0812">Transmembrane</keyword>
<accession>K0JM22</accession>
<organism evidence="2 3">
    <name type="scientific">Brachyspira pilosicoli WesB</name>
    <dbReference type="NCBI Taxonomy" id="1161918"/>
    <lineage>
        <taxon>Bacteria</taxon>
        <taxon>Pseudomonadati</taxon>
        <taxon>Spirochaetota</taxon>
        <taxon>Spirochaetia</taxon>
        <taxon>Brachyspirales</taxon>
        <taxon>Brachyspiraceae</taxon>
        <taxon>Brachyspira</taxon>
    </lineage>
</organism>